<accession>A0A545T698</accession>
<dbReference type="Pfam" id="PF18886">
    <property type="entry name" value="DUF5649"/>
    <property type="match status" value="1"/>
</dbReference>
<dbReference type="AlphaFoldDB" id="A0A545T698"/>
<dbReference type="RefSeq" id="WP_142942859.1">
    <property type="nucleotide sequence ID" value="NZ_VIKR01000004.1"/>
</dbReference>
<dbReference type="Pfam" id="PF05860">
    <property type="entry name" value="TPS"/>
    <property type="match status" value="1"/>
</dbReference>
<dbReference type="InterPro" id="IPR011050">
    <property type="entry name" value="Pectin_lyase_fold/virulence"/>
</dbReference>
<dbReference type="EMBL" id="VIKR01000004">
    <property type="protein sequence ID" value="TQV72749.1"/>
    <property type="molecule type" value="Genomic_DNA"/>
</dbReference>
<comment type="caution">
    <text evidence="2">The sequence shown here is derived from an EMBL/GenBank/DDBJ whole genome shotgun (WGS) entry which is preliminary data.</text>
</comment>
<proteinExistence type="predicted"/>
<dbReference type="OrthoDB" id="218680at2"/>
<dbReference type="InterPro" id="IPR050909">
    <property type="entry name" value="Bact_Autotransporter_VF"/>
</dbReference>
<evidence type="ECO:0000313" key="3">
    <source>
        <dbReference type="Proteomes" id="UP000317839"/>
    </source>
</evidence>
<protein>
    <submittedName>
        <fullName evidence="2">Filamentous hemagglutinin N-terminal domain-containing protein</fullName>
    </submittedName>
</protein>
<organism evidence="2 3">
    <name type="scientific">Aliikangiella marina</name>
    <dbReference type="NCBI Taxonomy" id="1712262"/>
    <lineage>
        <taxon>Bacteria</taxon>
        <taxon>Pseudomonadati</taxon>
        <taxon>Pseudomonadota</taxon>
        <taxon>Gammaproteobacteria</taxon>
        <taxon>Oceanospirillales</taxon>
        <taxon>Pleioneaceae</taxon>
        <taxon>Aliikangiella</taxon>
    </lineage>
</organism>
<dbReference type="Gene3D" id="2.160.20.10">
    <property type="entry name" value="Single-stranded right-handed beta-helix, Pectin lyase-like"/>
    <property type="match status" value="1"/>
</dbReference>
<dbReference type="InterPro" id="IPR008638">
    <property type="entry name" value="FhaB/CdiA-like_TPS"/>
</dbReference>
<dbReference type="SMART" id="SM00912">
    <property type="entry name" value="Haemagg_act"/>
    <property type="match status" value="1"/>
</dbReference>
<evidence type="ECO:0000259" key="1">
    <source>
        <dbReference type="SMART" id="SM00912"/>
    </source>
</evidence>
<reference evidence="2 3" key="1">
    <citation type="submission" date="2019-06" db="EMBL/GenBank/DDBJ databases">
        <title>Draft genome of Aliikangiella marina GYP-15.</title>
        <authorList>
            <person name="Wang G."/>
        </authorList>
    </citation>
    <scope>NUCLEOTIDE SEQUENCE [LARGE SCALE GENOMIC DNA]</scope>
    <source>
        <strain evidence="2 3">GYP-15</strain>
    </source>
</reference>
<name>A0A545T698_9GAMM</name>
<dbReference type="PANTHER" id="PTHR12338">
    <property type="entry name" value="AUTOTRANSPORTER"/>
    <property type="match status" value="1"/>
</dbReference>
<dbReference type="NCBIfam" id="TIGR01901">
    <property type="entry name" value="adhes_NPXG"/>
    <property type="match status" value="1"/>
</dbReference>
<evidence type="ECO:0000313" key="2">
    <source>
        <dbReference type="EMBL" id="TQV72749.1"/>
    </source>
</evidence>
<sequence>MVANFVQGMRESASKVVKSSFTMPKDVSCLSRVSAQVCFALSLAISAPLHAEDIDMPIGGRIIEGEGSIIESGLLTTIQQNSNALIVDWDTFDIGINGRVDFIQPGANAIALNRIFDNKPSEIFGQLNSNGHIVLLNSYGILFGETASVNVGGLVATSLSISAEDFMNGDYVFSDLGEVSGSIINHGLINAATGGNVTLLGGRVENHGLIAANLGAVNLAAGREAVLTFDNQGLLGVKVTESVLQEDLGVDPAVINTGDINAAGGSILLTASASQDIFSQAVQVGDMAEAREAIINEDGSFTLTSRSNAQINTGSGNQLTAGADVVNSGSLDVSTDEEGEDAGEIQIVGENVTNSGVLLANAENGNGGAIAVESRDVTLVTDNSVISTRAENGLGGEIRILGDKVGVLDETVIDSSGRNGGGDILIGGDFQGSNSAIRNASRTYVGDDTEIYADALNEGDGGTVILWSDELTYFGGNIYTRGGQTAGDGGFVEISGKEQLLFRGETDRSAVNGVGGTLLLDPRDITIGTNNDDGGQISDNEVLFTDGGASEDFSISAAQIVAELVDGDVLLQAFRDLEVDSAIIANAGNTNNLTLQAGDDLRINAAIDLIAGDLSLMAGISCGTCSDLGADLVIDSTLNTSGSISLEAARDVFISAAIGGSAAPSSITVRAGDDINLNSGSSLTSAGNMVLTAADSSLVADGFWAVSSASGDINFNGGNITTNGGNFTASTEDGNFDFNTGDISTGGGDFSATTADGTIDINGNDIDTNGGAFLFSSSGDLDLDSGDITSNGGTINIRSSAGAVTLNGSNINSNTGDVLFSAEGNIEFRDGLVTTSGGNFVANSASGYFDNAFSNSDAIDAGAGSVTITSGGSYSVSGVGVYLGRITAGSLSVTTTGGSISQYTFAGQYLEINGTTTLNAGANSITLDVTDNEINGPIILTNTGANAVLINNSVDTTLGAVNVGGNLTIDSQQGLSLTDDLTVVGNAVFDFAQNNSNGNVFNVDTGLTIATGSLTVNGGTGNDQFDIGSDIGGQLNGDDGIDTFNILADVVTTTIDGGGGSDILVGNDSVNTNTWVVDSDNSGTLTNSSNVVSFSNLENLQGGSGVDTFTVTANLSSLDAGNGNNNITINNGGDVTGAVTAGDGDDTILLEDSTASAIVGSIDAGNGNNNITINNFGSVTGAIVTGTGIDTIVFTGNGTAGSLSTGAGDDVITIVDNSSVSGLIDGGADNDSVTITGSDVTITLGTDVANTETLTA</sequence>
<dbReference type="SUPFAM" id="SSF51126">
    <property type="entry name" value="Pectin lyase-like"/>
    <property type="match status" value="1"/>
</dbReference>
<keyword evidence="3" id="KW-1185">Reference proteome</keyword>
<dbReference type="InterPro" id="IPR043709">
    <property type="entry name" value="DUF5649"/>
</dbReference>
<feature type="non-terminal residue" evidence="2">
    <location>
        <position position="1256"/>
    </location>
</feature>
<dbReference type="PRINTS" id="PR00313">
    <property type="entry name" value="CABNDNGRPT"/>
</dbReference>
<gene>
    <name evidence="2" type="ORF">FLL45_14840</name>
</gene>
<dbReference type="Proteomes" id="UP000317839">
    <property type="component" value="Unassembled WGS sequence"/>
</dbReference>
<feature type="domain" description="Filamentous haemagglutinin FhaB/tRNA nuclease CdiA-like TPS" evidence="1">
    <location>
        <begin position="53"/>
        <end position="165"/>
    </location>
</feature>
<dbReference type="PANTHER" id="PTHR12338:SF5">
    <property type="entry name" value="ANTIGEN 43-RELATED"/>
    <property type="match status" value="1"/>
</dbReference>
<dbReference type="Gene3D" id="2.160.20.160">
    <property type="match status" value="1"/>
</dbReference>
<dbReference type="InterPro" id="IPR012334">
    <property type="entry name" value="Pectin_lyas_fold"/>
</dbReference>